<keyword evidence="4" id="KW-0418">Kinase</keyword>
<dbReference type="InterPro" id="IPR036940">
    <property type="entry name" value="PI3/4_kinase_cat_sf"/>
</dbReference>
<dbReference type="GO" id="GO:0005524">
    <property type="term" value="F:ATP binding"/>
    <property type="evidence" value="ECO:0007669"/>
    <property type="project" value="UniProtKB-KW"/>
</dbReference>
<dbReference type="SMART" id="SM01343">
    <property type="entry name" value="FATC"/>
    <property type="match status" value="1"/>
</dbReference>
<dbReference type="InterPro" id="IPR011009">
    <property type="entry name" value="Kinase-like_dom_sf"/>
</dbReference>
<dbReference type="PANTHER" id="PTHR11139">
    <property type="entry name" value="ATAXIA TELANGIECTASIA MUTATED ATM -RELATED"/>
    <property type="match status" value="1"/>
</dbReference>
<dbReference type="GO" id="GO:0006302">
    <property type="term" value="P:double-strand break repair"/>
    <property type="evidence" value="ECO:0007669"/>
    <property type="project" value="TreeGrafter"/>
</dbReference>
<dbReference type="PROSITE" id="PS51190">
    <property type="entry name" value="FATC"/>
    <property type="match status" value="1"/>
</dbReference>
<feature type="domain" description="FATC" evidence="7">
    <location>
        <begin position="1287"/>
        <end position="1319"/>
    </location>
</feature>
<dbReference type="SMART" id="SM00146">
    <property type="entry name" value="PI3Kc"/>
    <property type="match status" value="1"/>
</dbReference>
<evidence type="ECO:0000256" key="2">
    <source>
        <dbReference type="ARBA" id="ARBA00022679"/>
    </source>
</evidence>
<keyword evidence="5" id="KW-0067">ATP-binding</keyword>
<dbReference type="PROSITE" id="PS00916">
    <property type="entry name" value="PI3_4_KINASE_2"/>
    <property type="match status" value="1"/>
</dbReference>
<organism evidence="8 9">
    <name type="scientific">Halocaridina rubra</name>
    <name type="common">Hawaiian red shrimp</name>
    <dbReference type="NCBI Taxonomy" id="373956"/>
    <lineage>
        <taxon>Eukaryota</taxon>
        <taxon>Metazoa</taxon>
        <taxon>Ecdysozoa</taxon>
        <taxon>Arthropoda</taxon>
        <taxon>Crustacea</taxon>
        <taxon>Multicrustacea</taxon>
        <taxon>Malacostraca</taxon>
        <taxon>Eumalacostraca</taxon>
        <taxon>Eucarida</taxon>
        <taxon>Decapoda</taxon>
        <taxon>Pleocyemata</taxon>
        <taxon>Caridea</taxon>
        <taxon>Atyoidea</taxon>
        <taxon>Atyidae</taxon>
        <taxon>Halocaridina</taxon>
    </lineage>
</organism>
<keyword evidence="2" id="KW-0808">Transferase</keyword>
<evidence type="ECO:0000256" key="1">
    <source>
        <dbReference type="ARBA" id="ARBA00012513"/>
    </source>
</evidence>
<dbReference type="InterPro" id="IPR000403">
    <property type="entry name" value="PI3/4_kinase_cat_dom"/>
</dbReference>
<evidence type="ECO:0000256" key="5">
    <source>
        <dbReference type="ARBA" id="ARBA00022840"/>
    </source>
</evidence>
<evidence type="ECO:0000256" key="3">
    <source>
        <dbReference type="ARBA" id="ARBA00022741"/>
    </source>
</evidence>
<comment type="caution">
    <text evidence="8">The sequence shown here is derived from an EMBL/GenBank/DDBJ whole genome shotgun (WGS) entry which is preliminary data.</text>
</comment>
<feature type="domain" description="PI3K/PI4K catalytic" evidence="6">
    <location>
        <begin position="930"/>
        <end position="1250"/>
    </location>
</feature>
<dbReference type="GO" id="GO:0005634">
    <property type="term" value="C:nucleus"/>
    <property type="evidence" value="ECO:0007669"/>
    <property type="project" value="TreeGrafter"/>
</dbReference>
<evidence type="ECO:0000259" key="6">
    <source>
        <dbReference type="PROSITE" id="PS50290"/>
    </source>
</evidence>
<dbReference type="GO" id="GO:0004677">
    <property type="term" value="F:DNA-dependent protein kinase activity"/>
    <property type="evidence" value="ECO:0007669"/>
    <property type="project" value="InterPro"/>
</dbReference>
<evidence type="ECO:0000256" key="4">
    <source>
        <dbReference type="ARBA" id="ARBA00022777"/>
    </source>
</evidence>
<dbReference type="SUPFAM" id="SSF56112">
    <property type="entry name" value="Protein kinase-like (PK-like)"/>
    <property type="match status" value="1"/>
</dbReference>
<evidence type="ECO:0000259" key="7">
    <source>
        <dbReference type="PROSITE" id="PS51190"/>
    </source>
</evidence>
<reference evidence="8 9" key="1">
    <citation type="submission" date="2023-11" db="EMBL/GenBank/DDBJ databases">
        <title>Halocaridina rubra genome assembly.</title>
        <authorList>
            <person name="Smith C."/>
        </authorList>
    </citation>
    <scope>NUCLEOTIDE SEQUENCE [LARGE SCALE GENOMIC DNA]</scope>
    <source>
        <strain evidence="8">EP-1</strain>
        <tissue evidence="8">Whole</tissue>
    </source>
</reference>
<dbReference type="Gene3D" id="1.10.1070.11">
    <property type="entry name" value="Phosphatidylinositol 3-/4-kinase, catalytic domain"/>
    <property type="match status" value="1"/>
</dbReference>
<keyword evidence="3" id="KW-0547">Nucleotide-binding</keyword>
<dbReference type="PROSITE" id="PS50290">
    <property type="entry name" value="PI3_4_KINASE_3"/>
    <property type="match status" value="1"/>
</dbReference>
<keyword evidence="9" id="KW-1185">Reference proteome</keyword>
<dbReference type="PANTHER" id="PTHR11139:SF68">
    <property type="entry name" value="DNA-DEPENDENT PROTEIN KINASE CATALYTIC SUBUNIT"/>
    <property type="match status" value="1"/>
</dbReference>
<dbReference type="Gene3D" id="3.30.1010.10">
    <property type="entry name" value="Phosphatidylinositol 3-kinase Catalytic Subunit, Chain A, domain 4"/>
    <property type="match status" value="1"/>
</dbReference>
<protein>
    <recommendedName>
        <fullName evidence="1">non-specific serine/threonine protein kinase</fullName>
        <ecNumber evidence="1">2.7.11.1</ecNumber>
    </recommendedName>
</protein>
<name>A0AAN8WFD3_HALRR</name>
<dbReference type="GO" id="GO:0000723">
    <property type="term" value="P:telomere maintenance"/>
    <property type="evidence" value="ECO:0007669"/>
    <property type="project" value="TreeGrafter"/>
</dbReference>
<dbReference type="CDD" id="cd05172">
    <property type="entry name" value="PIKKc_DNA-PK"/>
    <property type="match status" value="1"/>
</dbReference>
<dbReference type="Pfam" id="PF02260">
    <property type="entry name" value="FATC"/>
    <property type="match status" value="1"/>
</dbReference>
<dbReference type="InterPro" id="IPR037706">
    <property type="entry name" value="DNA-PK_dom"/>
</dbReference>
<evidence type="ECO:0000313" key="8">
    <source>
        <dbReference type="EMBL" id="KAK7063258.1"/>
    </source>
</evidence>
<proteinExistence type="predicted"/>
<dbReference type="Proteomes" id="UP001381693">
    <property type="component" value="Unassembled WGS sequence"/>
</dbReference>
<dbReference type="InterPro" id="IPR050517">
    <property type="entry name" value="DDR_Repair_Kinase"/>
</dbReference>
<dbReference type="EMBL" id="JAXCGZ010020898">
    <property type="protein sequence ID" value="KAK7063258.1"/>
    <property type="molecule type" value="Genomic_DNA"/>
</dbReference>
<dbReference type="EC" id="2.7.11.1" evidence="1"/>
<accession>A0AAN8WFD3</accession>
<gene>
    <name evidence="8" type="ORF">SK128_028361</name>
</gene>
<dbReference type="InterPro" id="IPR003152">
    <property type="entry name" value="FATC_dom"/>
</dbReference>
<evidence type="ECO:0000313" key="9">
    <source>
        <dbReference type="Proteomes" id="UP001381693"/>
    </source>
</evidence>
<dbReference type="Pfam" id="PF00454">
    <property type="entry name" value="PI3_PI4_kinase"/>
    <property type="match status" value="1"/>
</dbReference>
<dbReference type="InterPro" id="IPR018936">
    <property type="entry name" value="PI3/4_kinase_CS"/>
</dbReference>
<sequence length="1319" mass="151582">MMFWKEVKRVRKGEYGGEERVKGADGQLLVDVIKVRERWAEYFKNLLNEEDDREAEIVAVANEWRMPMLDENDRDIKKEEVRLAPRATKTGKAPGIDCCHVECLSKACLESHLEPLGILVLERQVLVSQKGDLDAKPPLRKKMKTEVKESSDASLWLNMAELYRSLDMWDVVCGIVQEKLGNIKPETCRALEAEAINNPTQAFVQYRTALRKEEWEEEPSLTEKRIWEDWYLNCAGMLGQWSEMEKFLEERFLKDHDGHVEVSRVWNVARPTSVILPAMIQSKLMNILDGSDNDGNLFEFIKASMEDTHHRLLMENTFPLQMAVLAVYQEKMPRAEVYLNSTMSHTLHAISQYSILTPKPLKATLRNAQLLTELDDFLKASKQAISDADPFKVKKSIETWKNRNVNTGDNPVLIQCLASYRDLYLHHLDNQIELIPEEFNQVMRDIKVATHRAVVESSLQNFNYHLADRHLRKLKVISNDPYSLAQFYFLMTENHMLRAKNNPFKSLQYLVEAWARFMGKVSTMPVLNEAAVDAQYLRLESLLCYSICEAIDEMGYEWAPDSQYMRILADKFPTPQSKETWYTELLKCSFNSLIKAVDLTENQMLDDVEPNESSHKKVYRTLAKYCDDCLEKWENRINSFEYSKYLVIATLKGMMVGDTDAQYHFPRLINLLEENPLLIDTFKSYAEKVPTWMFLLWLNHILIYIDKAPGPALQPLIENLANEYPQAVVYPFGVSVQQYNLTTKTGKLALPICNRVKSVLNRNPLFQEFISSTSLVVAPYIECKDALRSLVEVECGKEEIEAKLKVIEETLFKVNVRSTRRTSFERGEAYIKLDRMRKLALEAVNKSFGENFKKLNSMSVKDIKEQLKVLYSLFKPTQEDQQNLPRQLKSYSPWLASFQASKYPDILELPGQYSGLSKPLPEYHVKISSFDDNLLLMKSMRVPVRITVRGDDERDYKFLVKWGEDLRTDQRMEQAFALMNAIYSSSPLCSNLTSRPSLDTYQVIPLSVQVGLLQWVEATMPLKDFISDSYKANEMKAYDSARETFGRVRPWEPSEKTRAKDIVKIYGEVVNMIPWDILRRGFVKLASDSTGFFSLRSAFAVSYATLCISHWILGIGDRHCSNSLINLKTGCVVGIDFGHHFESATQVLPFPELMPFRLSPQIVNVFQPVGASGMLKQIMIAALGSLRNSRQLLISFLEAFVKEPTDDWINFVRMLQGSTDDGQVELYSNERIRLLKAKLNGINPAHITSWALKQNRSMKRQPRVLSSLLEVIAGSNKNDLRSQLDADQLTSCQQVDILLSLACDPNILGRTWIGWDSFL</sequence>